<comment type="caution">
    <text evidence="4">The sequence shown here is derived from an EMBL/GenBank/DDBJ whole genome shotgun (WGS) entry which is preliminary data.</text>
</comment>
<dbReference type="Pfam" id="PF02563">
    <property type="entry name" value="Poly_export"/>
    <property type="match status" value="1"/>
</dbReference>
<dbReference type="RefSeq" id="WP_014084116.1">
    <property type="nucleotide sequence ID" value="NZ_CBCSFI010000038.1"/>
</dbReference>
<dbReference type="PANTHER" id="PTHR33619:SF3">
    <property type="entry name" value="POLYSACCHARIDE EXPORT PROTEIN GFCE-RELATED"/>
    <property type="match status" value="1"/>
</dbReference>
<evidence type="ECO:0000313" key="6">
    <source>
        <dbReference type="Proteomes" id="UP000220828"/>
    </source>
</evidence>
<dbReference type="EMBL" id="PCMW01000007">
    <property type="protein sequence ID" value="PDS26895.1"/>
    <property type="molecule type" value="Genomic_DNA"/>
</dbReference>
<dbReference type="InterPro" id="IPR049712">
    <property type="entry name" value="Poly_export"/>
</dbReference>
<organism evidence="4 6">
    <name type="scientific">Flavobacterium branchiophilum</name>
    <dbReference type="NCBI Taxonomy" id="55197"/>
    <lineage>
        <taxon>Bacteria</taxon>
        <taxon>Pseudomonadati</taxon>
        <taxon>Bacteroidota</taxon>
        <taxon>Flavobacteriia</taxon>
        <taxon>Flavobacteriales</taxon>
        <taxon>Flavobacteriaceae</taxon>
        <taxon>Flavobacterium</taxon>
    </lineage>
</organism>
<dbReference type="InterPro" id="IPR003715">
    <property type="entry name" value="Poly_export_N"/>
</dbReference>
<protein>
    <submittedName>
        <fullName evidence="5">Polysaccharide export outer membrane protein</fullName>
    </submittedName>
    <submittedName>
        <fullName evidence="4">Sugar transporter</fullName>
    </submittedName>
</protein>
<proteinExistence type="predicted"/>
<sequence>MKLNKQLIVILSIISLTSCVSRKKYIYFQGNEQVKESIVSQYETRIQPDDIIYLGFSSQNPESVDVFNLDSKLAAQNVNFNVNRQSYLVDKNGNIEFPVLGSIKIAGMTRVELTDFFKEKLKKYATDIVVNLRIINFKVSVLGEVGRPGIINVGSDRFTILDALAQASDITLYGKKENVLIIRDVEGKKTYNYVDITKADLVNSPFYYLKQNDVIYVEPREVKVNSTAIGSNLTTTLSIFGSLLTLYILITRI</sequence>
<keyword evidence="4" id="KW-0813">Transport</keyword>
<dbReference type="AlphaFoldDB" id="A0A2H3KEW1"/>
<keyword evidence="4" id="KW-0762">Sugar transport</keyword>
<dbReference type="EMBL" id="VFPJ01000001">
    <property type="protein sequence ID" value="TQM42096.1"/>
    <property type="molecule type" value="Genomic_DNA"/>
</dbReference>
<dbReference type="Proteomes" id="UP000320773">
    <property type="component" value="Unassembled WGS sequence"/>
</dbReference>
<dbReference type="Gene3D" id="3.10.560.10">
    <property type="entry name" value="Outer membrane lipoprotein wza domain like"/>
    <property type="match status" value="1"/>
</dbReference>
<keyword evidence="1" id="KW-0732">Signal</keyword>
<dbReference type="PANTHER" id="PTHR33619">
    <property type="entry name" value="POLYSACCHARIDE EXPORT PROTEIN GFCE-RELATED"/>
    <property type="match status" value="1"/>
</dbReference>
<reference evidence="5 7" key="2">
    <citation type="submission" date="2019-06" db="EMBL/GenBank/DDBJ databases">
        <title>Genomic Encyclopedia of Archaeal and Bacterial Type Strains, Phase II (KMG-II): from individual species to whole genera.</title>
        <authorList>
            <person name="Goeker M."/>
        </authorList>
    </citation>
    <scope>NUCLEOTIDE SEQUENCE [LARGE SCALE GENOMIC DNA]</scope>
    <source>
        <strain evidence="5 7">DSM 24789</strain>
    </source>
</reference>
<evidence type="ECO:0000313" key="5">
    <source>
        <dbReference type="EMBL" id="TQM42096.1"/>
    </source>
</evidence>
<dbReference type="GO" id="GO:0015159">
    <property type="term" value="F:polysaccharide transmembrane transporter activity"/>
    <property type="evidence" value="ECO:0007669"/>
    <property type="project" value="InterPro"/>
</dbReference>
<dbReference type="OrthoDB" id="662756at2"/>
<evidence type="ECO:0000313" key="4">
    <source>
        <dbReference type="EMBL" id="PDS26895.1"/>
    </source>
</evidence>
<feature type="transmembrane region" description="Helical" evidence="2">
    <location>
        <begin position="229"/>
        <end position="250"/>
    </location>
</feature>
<evidence type="ECO:0000313" key="7">
    <source>
        <dbReference type="Proteomes" id="UP000320773"/>
    </source>
</evidence>
<keyword evidence="2" id="KW-0812">Transmembrane</keyword>
<reference evidence="4 6" key="1">
    <citation type="submission" date="2017-09" db="EMBL/GenBank/DDBJ databases">
        <title>Whole genomes of Flavobacteriaceae.</title>
        <authorList>
            <person name="Stine C."/>
            <person name="Li C."/>
            <person name="Tadesse D."/>
        </authorList>
    </citation>
    <scope>NUCLEOTIDE SEQUENCE [LARGE SCALE GENOMIC DNA]</scope>
    <source>
        <strain evidence="4 6">ATCC 35036</strain>
    </source>
</reference>
<dbReference type="PROSITE" id="PS51257">
    <property type="entry name" value="PROKAR_LIPOPROTEIN"/>
    <property type="match status" value="1"/>
</dbReference>
<evidence type="ECO:0000259" key="3">
    <source>
        <dbReference type="Pfam" id="PF02563"/>
    </source>
</evidence>
<evidence type="ECO:0000256" key="1">
    <source>
        <dbReference type="ARBA" id="ARBA00022729"/>
    </source>
</evidence>
<accession>A0A2H3KEW1</accession>
<keyword evidence="2" id="KW-0472">Membrane</keyword>
<keyword evidence="2" id="KW-1133">Transmembrane helix</keyword>
<dbReference type="OMA" id="VMLIRTE"/>
<evidence type="ECO:0000256" key="2">
    <source>
        <dbReference type="SAM" id="Phobius"/>
    </source>
</evidence>
<gene>
    <name evidence="4" type="ORF">B0A77_01375</name>
    <name evidence="5" type="ORF">BC670_3125</name>
</gene>
<feature type="domain" description="Polysaccharide export protein N-terminal" evidence="3">
    <location>
        <begin position="41"/>
        <end position="134"/>
    </location>
</feature>
<name>A0A2H3KEW1_9FLAO</name>
<dbReference type="Proteomes" id="UP000220828">
    <property type="component" value="Unassembled WGS sequence"/>
</dbReference>